<dbReference type="PANTHER" id="PTHR36505">
    <property type="entry name" value="BLR1072 PROTEIN"/>
    <property type="match status" value="1"/>
</dbReference>
<keyword evidence="2" id="KW-0732">Signal</keyword>
<feature type="signal peptide" evidence="2">
    <location>
        <begin position="1"/>
        <end position="23"/>
    </location>
</feature>
<dbReference type="Pfam" id="PF05239">
    <property type="entry name" value="PRC"/>
    <property type="match status" value="1"/>
</dbReference>
<evidence type="ECO:0000256" key="2">
    <source>
        <dbReference type="SAM" id="SignalP"/>
    </source>
</evidence>
<dbReference type="SUPFAM" id="SSF50346">
    <property type="entry name" value="PRC-barrel domain"/>
    <property type="match status" value="1"/>
</dbReference>
<dbReference type="PANTHER" id="PTHR36505:SF1">
    <property type="entry name" value="BLR1072 PROTEIN"/>
    <property type="match status" value="1"/>
</dbReference>
<dbReference type="Proteomes" id="UP000265882">
    <property type="component" value="Unassembled WGS sequence"/>
</dbReference>
<evidence type="ECO:0000313" key="4">
    <source>
        <dbReference type="EMBL" id="RJP22372.1"/>
    </source>
</evidence>
<evidence type="ECO:0000256" key="1">
    <source>
        <dbReference type="SAM" id="MobiDB-lite"/>
    </source>
</evidence>
<dbReference type="EMBL" id="QZKU01000058">
    <property type="protein sequence ID" value="RJP22372.1"/>
    <property type="molecule type" value="Genomic_DNA"/>
</dbReference>
<dbReference type="Gene3D" id="2.30.30.240">
    <property type="entry name" value="PRC-barrel domain"/>
    <property type="match status" value="1"/>
</dbReference>
<evidence type="ECO:0000259" key="3">
    <source>
        <dbReference type="Pfam" id="PF05239"/>
    </source>
</evidence>
<dbReference type="InterPro" id="IPR027275">
    <property type="entry name" value="PRC-brl_dom"/>
</dbReference>
<feature type="region of interest" description="Disordered" evidence="1">
    <location>
        <begin position="143"/>
        <end position="190"/>
    </location>
</feature>
<proteinExistence type="predicted"/>
<gene>
    <name evidence="4" type="ORF">C4520_08270</name>
</gene>
<sequence length="190" mass="20980">MKVLSLFVAMAFAFSFLAMPAFAAGEGEVTKDGTQMQGFYKGSDLLDKSVMSSEGEVLGDLDDIIIGQDGTLKYGIISSGGFLGMGEEQVAVPLKSIQLAPEQDALMVNVTQDRFENAPRFDQEGFTSEMEREVSAYYGAEEMEMEPEAERELAPFEETEREFEGMKEEGRMDHEGRMDQEGLSGEESAY</sequence>
<organism evidence="4 5">
    <name type="scientific">Abyssobacteria bacterium (strain SURF_5)</name>
    <dbReference type="NCBI Taxonomy" id="2093360"/>
    <lineage>
        <taxon>Bacteria</taxon>
        <taxon>Pseudomonadati</taxon>
        <taxon>Candidatus Hydrogenedentota</taxon>
        <taxon>Candidatus Abyssobacteria</taxon>
    </lineage>
</organism>
<feature type="compositionally biased region" description="Basic and acidic residues" evidence="1">
    <location>
        <begin position="162"/>
        <end position="180"/>
    </location>
</feature>
<protein>
    <submittedName>
        <fullName evidence="4">PRC-barrel domain containing protein</fullName>
    </submittedName>
</protein>
<accession>A0A3A4NTK7</accession>
<name>A0A3A4NTK7_ABYX5</name>
<reference evidence="4 5" key="1">
    <citation type="journal article" date="2017" name="ISME J.">
        <title>Energy and carbon metabolisms in a deep terrestrial subsurface fluid microbial community.</title>
        <authorList>
            <person name="Momper L."/>
            <person name="Jungbluth S.P."/>
            <person name="Lee M.D."/>
            <person name="Amend J.P."/>
        </authorList>
    </citation>
    <scope>NUCLEOTIDE SEQUENCE [LARGE SCALE GENOMIC DNA]</scope>
    <source>
        <strain evidence="4">SURF_5</strain>
    </source>
</reference>
<evidence type="ECO:0000313" key="5">
    <source>
        <dbReference type="Proteomes" id="UP000265882"/>
    </source>
</evidence>
<dbReference type="AlphaFoldDB" id="A0A3A4NTK7"/>
<feature type="domain" description="PRC-barrel" evidence="3">
    <location>
        <begin position="39"/>
        <end position="113"/>
    </location>
</feature>
<dbReference type="InterPro" id="IPR011033">
    <property type="entry name" value="PRC_barrel-like_sf"/>
</dbReference>
<comment type="caution">
    <text evidence="4">The sequence shown here is derived from an EMBL/GenBank/DDBJ whole genome shotgun (WGS) entry which is preliminary data.</text>
</comment>
<feature type="chain" id="PRO_5017451065" evidence="2">
    <location>
        <begin position="24"/>
        <end position="190"/>
    </location>
</feature>